<dbReference type="Pfam" id="PF04828">
    <property type="entry name" value="GFA"/>
    <property type="match status" value="1"/>
</dbReference>
<protein>
    <recommendedName>
        <fullName evidence="4">CENP-V/GFA domain-containing protein</fullName>
    </recommendedName>
</protein>
<evidence type="ECO:0000256" key="3">
    <source>
        <dbReference type="ARBA" id="ARBA00022833"/>
    </source>
</evidence>
<comment type="similarity">
    <text evidence="1">Belongs to the Gfa family.</text>
</comment>
<reference evidence="6" key="1">
    <citation type="submission" date="2021-02" db="EMBL/GenBank/DDBJ databases">
        <authorList>
            <person name="Nowell W R."/>
        </authorList>
    </citation>
    <scope>NUCLEOTIDE SEQUENCE</scope>
</reference>
<gene>
    <name evidence="5" type="ORF">OVA965_LOCUS7026</name>
    <name evidence="6" type="ORF">TMI583_LOCUS7022</name>
</gene>
<name>A0A8S2HDT9_9BILA</name>
<dbReference type="InterPro" id="IPR011057">
    <property type="entry name" value="Mss4-like_sf"/>
</dbReference>
<evidence type="ECO:0000313" key="7">
    <source>
        <dbReference type="Proteomes" id="UP000682733"/>
    </source>
</evidence>
<feature type="domain" description="CENP-V/GFA" evidence="4">
    <location>
        <begin position="3"/>
        <end position="81"/>
    </location>
</feature>
<dbReference type="InterPro" id="IPR006913">
    <property type="entry name" value="CENP-V/GFA"/>
</dbReference>
<evidence type="ECO:0000256" key="1">
    <source>
        <dbReference type="ARBA" id="ARBA00005495"/>
    </source>
</evidence>
<keyword evidence="2" id="KW-0479">Metal-binding</keyword>
<organism evidence="6 7">
    <name type="scientific">Didymodactylos carnosus</name>
    <dbReference type="NCBI Taxonomy" id="1234261"/>
    <lineage>
        <taxon>Eukaryota</taxon>
        <taxon>Metazoa</taxon>
        <taxon>Spiralia</taxon>
        <taxon>Gnathifera</taxon>
        <taxon>Rotifera</taxon>
        <taxon>Eurotatoria</taxon>
        <taxon>Bdelloidea</taxon>
        <taxon>Philodinida</taxon>
        <taxon>Philodinidae</taxon>
        <taxon>Didymodactylos</taxon>
    </lineage>
</organism>
<dbReference type="EMBL" id="CAJOBA010002189">
    <property type="protein sequence ID" value="CAF3633998.1"/>
    <property type="molecule type" value="Genomic_DNA"/>
</dbReference>
<dbReference type="Gene3D" id="3.90.1590.10">
    <property type="entry name" value="glutathione-dependent formaldehyde- activating enzyme (gfa)"/>
    <property type="match status" value="1"/>
</dbReference>
<dbReference type="AlphaFoldDB" id="A0A8S2HDT9"/>
<accession>A0A8S2HDT9</accession>
<dbReference type="SUPFAM" id="SSF51316">
    <property type="entry name" value="Mss4-like"/>
    <property type="match status" value="1"/>
</dbReference>
<dbReference type="Proteomes" id="UP000677228">
    <property type="component" value="Unassembled WGS sequence"/>
</dbReference>
<feature type="non-terminal residue" evidence="6">
    <location>
        <position position="1"/>
    </location>
</feature>
<evidence type="ECO:0000313" key="5">
    <source>
        <dbReference type="EMBL" id="CAF0848708.1"/>
    </source>
</evidence>
<dbReference type="Proteomes" id="UP000682733">
    <property type="component" value="Unassembled WGS sequence"/>
</dbReference>
<dbReference type="EMBL" id="CAJNOK010002189">
    <property type="protein sequence ID" value="CAF0848708.1"/>
    <property type="molecule type" value="Genomic_DNA"/>
</dbReference>
<dbReference type="GO" id="GO:0016846">
    <property type="term" value="F:carbon-sulfur lyase activity"/>
    <property type="evidence" value="ECO:0007669"/>
    <property type="project" value="InterPro"/>
</dbReference>
<evidence type="ECO:0000256" key="2">
    <source>
        <dbReference type="ARBA" id="ARBA00022723"/>
    </source>
</evidence>
<evidence type="ECO:0000259" key="4">
    <source>
        <dbReference type="Pfam" id="PF04828"/>
    </source>
</evidence>
<evidence type="ECO:0000313" key="6">
    <source>
        <dbReference type="EMBL" id="CAF3633998.1"/>
    </source>
</evidence>
<keyword evidence="3" id="KW-0862">Zinc</keyword>
<dbReference type="GO" id="GO:0046872">
    <property type="term" value="F:metal ion binding"/>
    <property type="evidence" value="ECO:0007669"/>
    <property type="project" value="UniProtKB-KW"/>
</dbReference>
<proteinExistence type="inferred from homology"/>
<comment type="caution">
    <text evidence="6">The sequence shown here is derived from an EMBL/GenBank/DDBJ whole genome shotgun (WGS) entry which is preliminary data.</text>
</comment>
<sequence>TPYPFLICHCLTDTKTAGVYNCNIMDEKSTFKIQQGKEYVKVYQVKLTNTEKDKGGKDENVLSKHQRYFCSECGSYLWAYNEDYKN</sequence>